<dbReference type="Proteomes" id="UP001066276">
    <property type="component" value="Chromosome 5"/>
</dbReference>
<feature type="region of interest" description="Disordered" evidence="1">
    <location>
        <begin position="1"/>
        <end position="49"/>
    </location>
</feature>
<evidence type="ECO:0000313" key="2">
    <source>
        <dbReference type="EMBL" id="KAJ1155025.1"/>
    </source>
</evidence>
<protein>
    <submittedName>
        <fullName evidence="2">Uncharacterized protein</fullName>
    </submittedName>
</protein>
<evidence type="ECO:0000313" key="3">
    <source>
        <dbReference type="Proteomes" id="UP001066276"/>
    </source>
</evidence>
<accession>A0AAV7RSP7</accession>
<gene>
    <name evidence="2" type="ORF">NDU88_007761</name>
</gene>
<feature type="compositionally biased region" description="Polar residues" evidence="1">
    <location>
        <begin position="21"/>
        <end position="44"/>
    </location>
</feature>
<reference evidence="2" key="1">
    <citation type="journal article" date="2022" name="bioRxiv">
        <title>Sequencing and chromosome-scale assembly of the giantPleurodeles waltlgenome.</title>
        <authorList>
            <person name="Brown T."/>
            <person name="Elewa A."/>
            <person name="Iarovenko S."/>
            <person name="Subramanian E."/>
            <person name="Araus A.J."/>
            <person name="Petzold A."/>
            <person name="Susuki M."/>
            <person name="Suzuki K.-i.T."/>
            <person name="Hayashi T."/>
            <person name="Toyoda A."/>
            <person name="Oliveira C."/>
            <person name="Osipova E."/>
            <person name="Leigh N.D."/>
            <person name="Simon A."/>
            <person name="Yun M.H."/>
        </authorList>
    </citation>
    <scope>NUCLEOTIDE SEQUENCE</scope>
    <source>
        <strain evidence="2">20211129_DDA</strain>
        <tissue evidence="2">Liver</tissue>
    </source>
</reference>
<evidence type="ECO:0000256" key="1">
    <source>
        <dbReference type="SAM" id="MobiDB-lite"/>
    </source>
</evidence>
<name>A0AAV7RSP7_PLEWA</name>
<feature type="region of interest" description="Disordered" evidence="1">
    <location>
        <begin position="80"/>
        <end position="182"/>
    </location>
</feature>
<keyword evidence="3" id="KW-1185">Reference proteome</keyword>
<sequence length="361" mass="37659">MAAPASGPPHDALAPYVMGSRFSQQGASPNTASSGIHLGSSSTGPPACPSDDPCGWVSLFQASPPLAGLSSVSQGDRPFTIQVWPPAQGSPVGARAPAAAHGTCGPHGMTAHQPPATGPKGRGARDPPSSKAPGTGPAPPGPAESSPVPRWRPKPAPGARSSCGAQPRIQRSSAPPGPVADATCWQRSALPLRSPVRERHDVSQPVPLHAGPGSQPLAPHGGPTPTAPDPGRGSAPCPAGPLRVAPALLRSHLRIQSSPGHFPMSDFFRLFHLRILTAKRLITKRWKSTKPPMLLAWRCSFSIWVEAEGAALRREDALGIRRYPLSNGSNGWDEMLAQLRRTEHSIDTDIVVPPDAELVPA</sequence>
<comment type="caution">
    <text evidence="2">The sequence shown here is derived from an EMBL/GenBank/DDBJ whole genome shotgun (WGS) entry which is preliminary data.</text>
</comment>
<proteinExistence type="predicted"/>
<organism evidence="2 3">
    <name type="scientific">Pleurodeles waltl</name>
    <name type="common">Iberian ribbed newt</name>
    <dbReference type="NCBI Taxonomy" id="8319"/>
    <lineage>
        <taxon>Eukaryota</taxon>
        <taxon>Metazoa</taxon>
        <taxon>Chordata</taxon>
        <taxon>Craniata</taxon>
        <taxon>Vertebrata</taxon>
        <taxon>Euteleostomi</taxon>
        <taxon>Amphibia</taxon>
        <taxon>Batrachia</taxon>
        <taxon>Caudata</taxon>
        <taxon>Salamandroidea</taxon>
        <taxon>Salamandridae</taxon>
        <taxon>Pleurodelinae</taxon>
        <taxon>Pleurodeles</taxon>
    </lineage>
</organism>
<feature type="region of interest" description="Disordered" evidence="1">
    <location>
        <begin position="196"/>
        <end position="239"/>
    </location>
</feature>
<dbReference type="EMBL" id="JANPWB010000009">
    <property type="protein sequence ID" value="KAJ1155025.1"/>
    <property type="molecule type" value="Genomic_DNA"/>
</dbReference>
<dbReference type="AlphaFoldDB" id="A0AAV7RSP7"/>